<feature type="compositionally biased region" description="Polar residues" evidence="6">
    <location>
        <begin position="247"/>
        <end position="258"/>
    </location>
</feature>
<dbReference type="InParanoid" id="Q6BJZ9"/>
<feature type="compositionally biased region" description="Basic and acidic residues" evidence="6">
    <location>
        <begin position="9"/>
        <end position="25"/>
    </location>
</feature>
<dbReference type="PROSITE" id="PS51778">
    <property type="entry name" value="VAST"/>
    <property type="match status" value="1"/>
</dbReference>
<dbReference type="GeneID" id="2903483"/>
<dbReference type="GO" id="GO:0032541">
    <property type="term" value="C:cortical endoplasmic reticulum"/>
    <property type="evidence" value="ECO:0007669"/>
    <property type="project" value="TreeGrafter"/>
</dbReference>
<dbReference type="InterPro" id="IPR004182">
    <property type="entry name" value="GRAM"/>
</dbReference>
<dbReference type="Pfam" id="PF02893">
    <property type="entry name" value="GRAM"/>
    <property type="match status" value="1"/>
</dbReference>
<keyword evidence="3 7" id="KW-0812">Transmembrane</keyword>
<feature type="compositionally biased region" description="Low complexity" evidence="6">
    <location>
        <begin position="26"/>
        <end position="44"/>
    </location>
</feature>
<dbReference type="GO" id="GO:0140268">
    <property type="term" value="C:endoplasmic reticulum-plasma membrane contact site"/>
    <property type="evidence" value="ECO:0007669"/>
    <property type="project" value="TreeGrafter"/>
</dbReference>
<evidence type="ECO:0000256" key="6">
    <source>
        <dbReference type="SAM" id="MobiDB-lite"/>
    </source>
</evidence>
<feature type="region of interest" description="Disordered" evidence="6">
    <location>
        <begin position="134"/>
        <end position="154"/>
    </location>
</feature>
<evidence type="ECO:0000313" key="10">
    <source>
        <dbReference type="Proteomes" id="UP000000599"/>
    </source>
</evidence>
<dbReference type="InterPro" id="IPR051482">
    <property type="entry name" value="Cholesterol_transport"/>
</dbReference>
<dbReference type="PANTHER" id="PTHR23319">
    <property type="entry name" value="GRAM DOMAIN CONTAINING 1B, ISOFORM E"/>
    <property type="match status" value="1"/>
</dbReference>
<dbReference type="GO" id="GO:0005739">
    <property type="term" value="C:mitochondrion"/>
    <property type="evidence" value="ECO:0007669"/>
    <property type="project" value="TreeGrafter"/>
</dbReference>
<dbReference type="GO" id="GO:0032366">
    <property type="term" value="P:intracellular sterol transport"/>
    <property type="evidence" value="ECO:0007669"/>
    <property type="project" value="TreeGrafter"/>
</dbReference>
<name>Q6BJZ9_DEBHA</name>
<feature type="compositionally biased region" description="Polar residues" evidence="6">
    <location>
        <begin position="94"/>
        <end position="106"/>
    </location>
</feature>
<evidence type="ECO:0000256" key="7">
    <source>
        <dbReference type="SAM" id="Phobius"/>
    </source>
</evidence>
<feature type="compositionally biased region" description="Basic and acidic residues" evidence="6">
    <location>
        <begin position="781"/>
        <end position="798"/>
    </location>
</feature>
<feature type="compositionally biased region" description="Polar residues" evidence="6">
    <location>
        <begin position="207"/>
        <end position="217"/>
    </location>
</feature>
<comment type="subcellular location">
    <subcellularLocation>
        <location evidence="1">Membrane</location>
        <topology evidence="1">Single-pass membrane protein</topology>
    </subcellularLocation>
</comment>
<dbReference type="KEGG" id="dha:DEHA2F26048g"/>
<dbReference type="Proteomes" id="UP000000599">
    <property type="component" value="Chromosome F"/>
</dbReference>
<evidence type="ECO:0000259" key="8">
    <source>
        <dbReference type="PROSITE" id="PS51778"/>
    </source>
</evidence>
<feature type="compositionally biased region" description="Basic and acidic residues" evidence="6">
    <location>
        <begin position="79"/>
        <end position="91"/>
    </location>
</feature>
<dbReference type="EMBL" id="CR382138">
    <property type="protein sequence ID" value="CAG89891.2"/>
    <property type="molecule type" value="Genomic_DNA"/>
</dbReference>
<gene>
    <name evidence="9" type="ordered locus">DEHA2F26048g</name>
</gene>
<sequence length="954" mass="105720">MVKLRSKKSSKDDFPRKEQRRKDTSVTRASRARSTSASANRTSSYTPTGRARADSLVSIPHSHSTSLASSHNIPIEITPSRHESEHSELEARTSVATNERSVSNLPEENHHSHNDSNGILSSIFNAAHNAANMIGSSIDNKPPKTNELTIDEGDEKNTSFSHKLDFLLKPAAFGKNTSSSSISKSKSSKSDSQTDLDNPRDSEEVPNHTSNSLSNVHFETVRDSPITTLGTGNLKLDDFDDGPSAKKATTPSQSNENLIPQEVKRNQSSDIVNREIPLSNQLAISGNNENKKVRRKSISNGTSLERVKSPGNKTKSTDVEDSDDNPNDSESDDNGSVNSEEDLDELLDTSAIRPAGEKRNKEFHQIFKRIPPNEKLIDEFGCALSKDILVQGRMYLSEHYICFNSNILGWVTNIIIPLQEVIQIEKKSTAVLFPNGMIIRTLYHKYVFATFLSRDSTFALITNVWHGVLLGDSGESNSITDKKKNDKIDSSESMGNDEDSLPNGSRMKNGGISGDNDDDDSSIVVSQSEASSLDNFLANRTDGDDIEVVNSNSPGDGNNGEQADGNRSSDGFHGLPVVGPMTHTPTDIDYSKGSDETFISDDVIKAPLGVIFLILFGSDNSNFIKILKDQKNYDISDDDITELSTDSKERNYTYTKPLNGPIGPKKTKCVIKDRLIEFDTDKYILVEQITTTPDVPSGNSFQVKTKIFLSWAENNSTRIYSVTVVEWSGRSWIKGAVEKGSIDGQKESMKTMIDSINLIVRSGDTGGAAKSDKKKRKRKKSETIRKPPPEEAPEPEKTTLEKLESFVEAVGKTISIPYVGDLVSGIIILSIGLLFFVEVYNYLFHHKSRDPFNASNLQIISQDSVVSKIKINDDKYFVIPSVESHFQNKQSKLQNEVAIWKWVNDKSDGALNIFSQEAPEHNLQRYSNQEIKEIVKIVQVKLDEIKNRMDSENI</sequence>
<dbReference type="FunCoup" id="Q6BJZ9">
    <property type="interactions" value="91"/>
</dbReference>
<keyword evidence="5 7" id="KW-0472">Membrane</keyword>
<dbReference type="InterPro" id="IPR031968">
    <property type="entry name" value="VASt"/>
</dbReference>
<feature type="compositionally biased region" description="Acidic residues" evidence="6">
    <location>
        <begin position="319"/>
        <end position="341"/>
    </location>
</feature>
<dbReference type="Gene3D" id="2.30.29.30">
    <property type="entry name" value="Pleckstrin-homology domain (PH domain)/Phosphotyrosine-binding domain (PTB)"/>
    <property type="match status" value="1"/>
</dbReference>
<comment type="similarity">
    <text evidence="2">Belongs to the YSP2 family.</text>
</comment>
<dbReference type="InterPro" id="IPR011993">
    <property type="entry name" value="PH-like_dom_sf"/>
</dbReference>
<evidence type="ECO:0000256" key="2">
    <source>
        <dbReference type="ARBA" id="ARBA00006582"/>
    </source>
</evidence>
<keyword evidence="10" id="KW-1185">Reference proteome</keyword>
<evidence type="ECO:0000256" key="4">
    <source>
        <dbReference type="ARBA" id="ARBA00022989"/>
    </source>
</evidence>
<dbReference type="HOGENOM" id="CLU_007409_0_0_1"/>
<dbReference type="GO" id="GO:0005886">
    <property type="term" value="C:plasma membrane"/>
    <property type="evidence" value="ECO:0007669"/>
    <property type="project" value="TreeGrafter"/>
</dbReference>
<evidence type="ECO:0000313" key="9">
    <source>
        <dbReference type="EMBL" id="CAG89891.2"/>
    </source>
</evidence>
<feature type="region of interest" description="Disordered" evidence="6">
    <location>
        <begin position="1"/>
        <end position="119"/>
    </location>
</feature>
<feature type="compositionally biased region" description="Polar residues" evidence="6">
    <location>
        <begin position="61"/>
        <end position="72"/>
    </location>
</feature>
<keyword evidence="4 7" id="KW-1133">Transmembrane helix</keyword>
<evidence type="ECO:0000256" key="1">
    <source>
        <dbReference type="ARBA" id="ARBA00004167"/>
    </source>
</evidence>
<dbReference type="CDD" id="cd13220">
    <property type="entry name" value="PH-GRAM_GRAMDC"/>
    <property type="match status" value="1"/>
</dbReference>
<organism evidence="9 10">
    <name type="scientific">Debaryomyces hansenii (strain ATCC 36239 / CBS 767 / BCRC 21394 / JCM 1990 / NBRC 0083 / IGC 2968)</name>
    <name type="common">Yeast</name>
    <name type="synonym">Torulaspora hansenii</name>
    <dbReference type="NCBI Taxonomy" id="284592"/>
    <lineage>
        <taxon>Eukaryota</taxon>
        <taxon>Fungi</taxon>
        <taxon>Dikarya</taxon>
        <taxon>Ascomycota</taxon>
        <taxon>Saccharomycotina</taxon>
        <taxon>Pichiomycetes</taxon>
        <taxon>Debaryomycetaceae</taxon>
        <taxon>Debaryomyces</taxon>
    </lineage>
</organism>
<dbReference type="STRING" id="284592.Q6BJZ9"/>
<feature type="transmembrane region" description="Helical" evidence="7">
    <location>
        <begin position="822"/>
        <end position="843"/>
    </location>
</feature>
<accession>Q6BJZ9</accession>
<dbReference type="GO" id="GO:0005789">
    <property type="term" value="C:endoplasmic reticulum membrane"/>
    <property type="evidence" value="ECO:0007669"/>
    <property type="project" value="TreeGrafter"/>
</dbReference>
<feature type="compositionally biased region" description="Basic and acidic residues" evidence="6">
    <location>
        <begin position="197"/>
        <end position="206"/>
    </location>
</feature>
<feature type="compositionally biased region" description="Basic and acidic residues" evidence="6">
    <location>
        <begin position="480"/>
        <end position="490"/>
    </location>
</feature>
<feature type="compositionally biased region" description="Polar residues" evidence="6">
    <location>
        <begin position="549"/>
        <end position="569"/>
    </location>
</feature>
<dbReference type="AlphaFoldDB" id="Q6BJZ9"/>
<feature type="region of interest" description="Disordered" evidence="6">
    <location>
        <begin position="543"/>
        <end position="577"/>
    </location>
</feature>
<dbReference type="OMA" id="SFEFRGM"/>
<feature type="domain" description="VASt" evidence="8">
    <location>
        <begin position="595"/>
        <end position="764"/>
    </location>
</feature>
<protein>
    <submittedName>
        <fullName evidence="9">DEHA2F26048p</fullName>
    </submittedName>
</protein>
<dbReference type="Pfam" id="PF16016">
    <property type="entry name" value="VASt"/>
    <property type="match status" value="1"/>
</dbReference>
<feature type="region of interest" description="Disordered" evidence="6">
    <location>
        <begin position="479"/>
        <end position="522"/>
    </location>
</feature>
<proteinExistence type="inferred from homology"/>
<dbReference type="OrthoDB" id="2162691at2759"/>
<dbReference type="PANTHER" id="PTHR23319:SF36">
    <property type="entry name" value="MEMBRANE-ANCHORED LIPID-BINDING PROTEIN LAM4-RELATED"/>
    <property type="match status" value="1"/>
</dbReference>
<dbReference type="SMART" id="SM00568">
    <property type="entry name" value="GRAM"/>
    <property type="match status" value="1"/>
</dbReference>
<evidence type="ECO:0000256" key="5">
    <source>
        <dbReference type="ARBA" id="ARBA00023136"/>
    </source>
</evidence>
<dbReference type="GO" id="GO:0032934">
    <property type="term" value="F:sterol binding"/>
    <property type="evidence" value="ECO:0007669"/>
    <property type="project" value="TreeGrafter"/>
</dbReference>
<feature type="region of interest" description="Disordered" evidence="6">
    <location>
        <begin position="764"/>
        <end position="798"/>
    </location>
</feature>
<feature type="region of interest" description="Disordered" evidence="6">
    <location>
        <begin position="175"/>
        <end position="274"/>
    </location>
</feature>
<reference evidence="9 10" key="1">
    <citation type="journal article" date="2004" name="Nature">
        <title>Genome evolution in yeasts.</title>
        <authorList>
            <consortium name="Genolevures"/>
            <person name="Dujon B."/>
            <person name="Sherman D."/>
            <person name="Fischer G."/>
            <person name="Durrens P."/>
            <person name="Casaregola S."/>
            <person name="Lafontaine I."/>
            <person name="de Montigny J."/>
            <person name="Marck C."/>
            <person name="Neuveglise C."/>
            <person name="Talla E."/>
            <person name="Goffard N."/>
            <person name="Frangeul L."/>
            <person name="Aigle M."/>
            <person name="Anthouard V."/>
            <person name="Babour A."/>
            <person name="Barbe V."/>
            <person name="Barnay S."/>
            <person name="Blanchin S."/>
            <person name="Beckerich J.M."/>
            <person name="Beyne E."/>
            <person name="Bleykasten C."/>
            <person name="Boisrame A."/>
            <person name="Boyer J."/>
            <person name="Cattolico L."/>
            <person name="Confanioleri F."/>
            <person name="de Daruvar A."/>
            <person name="Despons L."/>
            <person name="Fabre E."/>
            <person name="Fairhead C."/>
            <person name="Ferry-Dumazet H."/>
            <person name="Groppi A."/>
            <person name="Hantraye F."/>
            <person name="Hennequin C."/>
            <person name="Jauniaux N."/>
            <person name="Joyet P."/>
            <person name="Kachouri R."/>
            <person name="Kerrest A."/>
            <person name="Koszul R."/>
            <person name="Lemaire M."/>
            <person name="Lesur I."/>
            <person name="Ma L."/>
            <person name="Muller H."/>
            <person name="Nicaud J.M."/>
            <person name="Nikolski M."/>
            <person name="Oztas S."/>
            <person name="Ozier-Kalogeropoulos O."/>
            <person name="Pellenz S."/>
            <person name="Potier S."/>
            <person name="Richard G.F."/>
            <person name="Straub M.L."/>
            <person name="Suleau A."/>
            <person name="Swennene D."/>
            <person name="Tekaia F."/>
            <person name="Wesolowski-Louvel M."/>
            <person name="Westhof E."/>
            <person name="Wirth B."/>
            <person name="Zeniou-Meyer M."/>
            <person name="Zivanovic I."/>
            <person name="Bolotin-Fukuhara M."/>
            <person name="Thierry A."/>
            <person name="Bouchier C."/>
            <person name="Caudron B."/>
            <person name="Scarpelli C."/>
            <person name="Gaillardin C."/>
            <person name="Weissenbach J."/>
            <person name="Wincker P."/>
            <person name="Souciet J.L."/>
        </authorList>
    </citation>
    <scope>NUCLEOTIDE SEQUENCE [LARGE SCALE GENOMIC DNA]</scope>
    <source>
        <strain evidence="10">ATCC 36239 / CBS 767 / BCRC 21394 / JCM 1990 / NBRC 0083 / IGC 2968</strain>
    </source>
</reference>
<evidence type="ECO:0000256" key="3">
    <source>
        <dbReference type="ARBA" id="ARBA00022692"/>
    </source>
</evidence>
<dbReference type="RefSeq" id="XP_461472.2">
    <property type="nucleotide sequence ID" value="XM_461472.1"/>
</dbReference>
<dbReference type="eggNOG" id="KOG1032">
    <property type="taxonomic scope" value="Eukaryota"/>
</dbReference>
<feature type="region of interest" description="Disordered" evidence="6">
    <location>
        <begin position="286"/>
        <end position="341"/>
    </location>
</feature>
<dbReference type="GO" id="GO:0120015">
    <property type="term" value="F:sterol transfer activity"/>
    <property type="evidence" value="ECO:0007669"/>
    <property type="project" value="TreeGrafter"/>
</dbReference>